<feature type="domain" description="Glycosyl transferase family 1" evidence="4">
    <location>
        <begin position="225"/>
        <end position="349"/>
    </location>
</feature>
<dbReference type="SUPFAM" id="SSF53756">
    <property type="entry name" value="UDP-Glycosyltransferase/glycogen phosphorylase"/>
    <property type="match status" value="1"/>
</dbReference>
<organism evidence="6 7">
    <name type="scientific">Candidatus Enterenecus faecium</name>
    <dbReference type="NCBI Taxonomy" id="2840780"/>
    <lineage>
        <taxon>Bacteria</taxon>
        <taxon>Bacillati</taxon>
        <taxon>Bacillota</taxon>
        <taxon>Clostridia</taxon>
        <taxon>Eubacteriales</taxon>
        <taxon>Candidatus Enterenecus</taxon>
    </lineage>
</organism>
<dbReference type="GO" id="GO:0016020">
    <property type="term" value="C:membrane"/>
    <property type="evidence" value="ECO:0007669"/>
    <property type="project" value="GOC"/>
</dbReference>
<evidence type="ECO:0000256" key="3">
    <source>
        <dbReference type="ARBA" id="ARBA00022679"/>
    </source>
</evidence>
<proteinExistence type="inferred from homology"/>
<evidence type="ECO:0000256" key="2">
    <source>
        <dbReference type="ARBA" id="ARBA00022676"/>
    </source>
</evidence>
<dbReference type="InterPro" id="IPR009695">
    <property type="entry name" value="Diacylglyc_glucosyltr_N"/>
</dbReference>
<dbReference type="PANTHER" id="PTHR43025">
    <property type="entry name" value="MONOGALACTOSYLDIACYLGLYCEROL SYNTHASE"/>
    <property type="match status" value="1"/>
</dbReference>
<dbReference type="GO" id="GO:0016758">
    <property type="term" value="F:hexosyltransferase activity"/>
    <property type="evidence" value="ECO:0007669"/>
    <property type="project" value="InterPro"/>
</dbReference>
<comment type="caution">
    <text evidence="6">The sequence shown here is derived from an EMBL/GenBank/DDBJ whole genome shotgun (WGS) entry which is preliminary data.</text>
</comment>
<evidence type="ECO:0000313" key="7">
    <source>
        <dbReference type="Proteomes" id="UP000886879"/>
    </source>
</evidence>
<evidence type="ECO:0000256" key="1">
    <source>
        <dbReference type="ARBA" id="ARBA00006962"/>
    </source>
</evidence>
<keyword evidence="3" id="KW-0808">Transferase</keyword>
<dbReference type="Proteomes" id="UP000886879">
    <property type="component" value="Unassembled WGS sequence"/>
</dbReference>
<dbReference type="EMBL" id="DVFO01000002">
    <property type="protein sequence ID" value="HIQ60006.1"/>
    <property type="molecule type" value="Genomic_DNA"/>
</dbReference>
<evidence type="ECO:0000313" key="6">
    <source>
        <dbReference type="EMBL" id="HIQ60006.1"/>
    </source>
</evidence>
<dbReference type="InterPro" id="IPR001296">
    <property type="entry name" value="Glyco_trans_1"/>
</dbReference>
<dbReference type="PANTHER" id="PTHR43025:SF3">
    <property type="entry name" value="MONOGALACTOSYLDIACYLGLYCEROL SYNTHASE 1, CHLOROPLASTIC"/>
    <property type="match status" value="1"/>
</dbReference>
<gene>
    <name evidence="6" type="ORF">IAD31_00170</name>
</gene>
<evidence type="ECO:0000259" key="5">
    <source>
        <dbReference type="Pfam" id="PF06925"/>
    </source>
</evidence>
<evidence type="ECO:0000259" key="4">
    <source>
        <dbReference type="Pfam" id="PF00534"/>
    </source>
</evidence>
<sequence length="371" mass="40908">MDALILSCGTGGGHDSAAKAIVEELHTRGHHAVMLNPYTLRSQSLARRINGAYISMVQNTPRLFGAVYTAGELYRKLPCRSPVYHVNHRMVPFMKKYLASHSYDVIITTHLYPAEILTNMKNRDLQIPKTIFVSTDYVCIPFTEETNCDAYVIPAPDLASDYVRRGVPLEKLHPLGIPTSPVFANRQSKEEARRRLHLDPHKKYILTAGGSMGGGTIRETIETLMDGVAQRQDVSLVVVCGNNQELYNTLLAKRPKNTVIVGYTQDMADYMRASDLFVTKPGGLSSTEAAVCGIPILHTAAIPGCETCNAQYFHTHGMSQVCQDPHQLMAVAMDLLFDQAQCNAMVARQRATLDGSARANICAFAEHLSKT</sequence>
<feature type="domain" description="Diacylglycerol glucosyltransferase N-terminal" evidence="5">
    <location>
        <begin position="14"/>
        <end position="178"/>
    </location>
</feature>
<reference evidence="6" key="1">
    <citation type="submission" date="2020-10" db="EMBL/GenBank/DDBJ databases">
        <authorList>
            <person name="Gilroy R."/>
        </authorList>
    </citation>
    <scope>NUCLEOTIDE SEQUENCE</scope>
    <source>
        <strain evidence="6">ChiGjej2B2-12916</strain>
    </source>
</reference>
<dbReference type="AlphaFoldDB" id="A0A9D1CFI5"/>
<protein>
    <submittedName>
        <fullName evidence="6">Glycosyltransferase</fullName>
    </submittedName>
</protein>
<comment type="similarity">
    <text evidence="1">Belongs to the glycosyltransferase 28 family.</text>
</comment>
<dbReference type="Pfam" id="PF06925">
    <property type="entry name" value="MGDG_synth"/>
    <property type="match status" value="1"/>
</dbReference>
<accession>A0A9D1CFI5</accession>
<name>A0A9D1CFI5_9FIRM</name>
<dbReference type="Pfam" id="PF00534">
    <property type="entry name" value="Glycos_transf_1"/>
    <property type="match status" value="1"/>
</dbReference>
<keyword evidence="2" id="KW-0328">Glycosyltransferase</keyword>
<reference evidence="6" key="2">
    <citation type="journal article" date="2021" name="PeerJ">
        <title>Extensive microbial diversity within the chicken gut microbiome revealed by metagenomics and culture.</title>
        <authorList>
            <person name="Gilroy R."/>
            <person name="Ravi A."/>
            <person name="Getino M."/>
            <person name="Pursley I."/>
            <person name="Horton D.L."/>
            <person name="Alikhan N.F."/>
            <person name="Baker D."/>
            <person name="Gharbi K."/>
            <person name="Hall N."/>
            <person name="Watson M."/>
            <person name="Adriaenssens E.M."/>
            <person name="Foster-Nyarko E."/>
            <person name="Jarju S."/>
            <person name="Secka A."/>
            <person name="Antonio M."/>
            <person name="Oren A."/>
            <person name="Chaudhuri R.R."/>
            <person name="La Ragione R."/>
            <person name="Hildebrand F."/>
            <person name="Pallen M.J."/>
        </authorList>
    </citation>
    <scope>NUCLEOTIDE SEQUENCE</scope>
    <source>
        <strain evidence="6">ChiGjej2B2-12916</strain>
    </source>
</reference>
<dbReference type="Gene3D" id="3.40.50.2000">
    <property type="entry name" value="Glycogen Phosphorylase B"/>
    <property type="match status" value="1"/>
</dbReference>
<dbReference type="GO" id="GO:0009247">
    <property type="term" value="P:glycolipid biosynthetic process"/>
    <property type="evidence" value="ECO:0007669"/>
    <property type="project" value="InterPro"/>
</dbReference>
<dbReference type="InterPro" id="IPR050519">
    <property type="entry name" value="Glycosyltransf_28_UgtP"/>
</dbReference>